<keyword evidence="1" id="KW-0472">Membrane</keyword>
<comment type="caution">
    <text evidence="2">The sequence shown here is derived from an EMBL/GenBank/DDBJ whole genome shotgun (WGS) entry which is preliminary data.</text>
</comment>
<gene>
    <name evidence="2" type="ORF">KK060_20795</name>
</gene>
<dbReference type="EMBL" id="JAHESD010000066">
    <property type="protein sequence ID" value="MBT1705741.1"/>
    <property type="molecule type" value="Genomic_DNA"/>
</dbReference>
<feature type="transmembrane region" description="Helical" evidence="1">
    <location>
        <begin position="195"/>
        <end position="215"/>
    </location>
</feature>
<reference evidence="2 3" key="1">
    <citation type="submission" date="2021-05" db="EMBL/GenBank/DDBJ databases">
        <title>A Polyphasic approach of four new species of the genus Ohtaekwangia: Ohtaekwangia histidinii sp. nov., Ohtaekwangia cretensis sp. nov., Ohtaekwangia indiensis sp. nov., Ohtaekwangia reichenbachii sp. nov. from diverse environment.</title>
        <authorList>
            <person name="Octaviana S."/>
        </authorList>
    </citation>
    <scope>NUCLEOTIDE SEQUENCE [LARGE SCALE GENOMIC DNA]</scope>
    <source>
        <strain evidence="2 3">PWU20</strain>
    </source>
</reference>
<keyword evidence="3" id="KW-1185">Reference proteome</keyword>
<feature type="transmembrane region" description="Helical" evidence="1">
    <location>
        <begin position="130"/>
        <end position="148"/>
    </location>
</feature>
<sequence>MKKPKDYILIFVKGLLMGATEVVHGVSASTIGLILGVYQQLVQSLSSFNSEAFVLIRKKSFTSFWNHINGNFLVTILSGIIISLFTSTLLISSIIQKHFIPATSFLFGIIAISGFLLFRKVRKWKIQVGLNFILGVGLSFLLTVIPPVSSPNSLLSTIIGGFLSGFVFIIPGISSAFILLLIGKYQLIVISFNTLDLEVIGAFVFGALIGLWMASRFISKIYIDYHNTTVALLAGLMLGALNKLWPWRQVFEYTTNSKGEQIPAYDTSILPWHYMNITGKDPQIFQAILMIALGVFIVVLIEKIAAGLKTKL</sequence>
<keyword evidence="1" id="KW-0812">Transmembrane</keyword>
<evidence type="ECO:0000313" key="2">
    <source>
        <dbReference type="EMBL" id="MBT1705741.1"/>
    </source>
</evidence>
<feature type="transmembrane region" description="Helical" evidence="1">
    <location>
        <begin position="154"/>
        <end position="183"/>
    </location>
</feature>
<dbReference type="RefSeq" id="WP_254155810.1">
    <property type="nucleotide sequence ID" value="NZ_JAHESD010000066.1"/>
</dbReference>
<proteinExistence type="predicted"/>
<feature type="transmembrane region" description="Helical" evidence="1">
    <location>
        <begin position="98"/>
        <end position="118"/>
    </location>
</feature>
<evidence type="ECO:0000313" key="3">
    <source>
        <dbReference type="Proteomes" id="UP000772618"/>
    </source>
</evidence>
<dbReference type="Pfam" id="PF04018">
    <property type="entry name" value="VCA0040-like"/>
    <property type="match status" value="1"/>
</dbReference>
<feature type="transmembrane region" description="Helical" evidence="1">
    <location>
        <begin position="68"/>
        <end position="92"/>
    </location>
</feature>
<feature type="transmembrane region" description="Helical" evidence="1">
    <location>
        <begin position="284"/>
        <end position="306"/>
    </location>
</feature>
<keyword evidence="1" id="KW-1133">Transmembrane helix</keyword>
<accession>A0ABS5VWN1</accession>
<name>A0ABS5VWN1_9BACT</name>
<dbReference type="InterPro" id="IPR007163">
    <property type="entry name" value="VCA0040-like"/>
</dbReference>
<organism evidence="2 3">
    <name type="scientific">Chryseosolibacter indicus</name>
    <dbReference type="NCBI Taxonomy" id="2782351"/>
    <lineage>
        <taxon>Bacteria</taxon>
        <taxon>Pseudomonadati</taxon>
        <taxon>Bacteroidota</taxon>
        <taxon>Cytophagia</taxon>
        <taxon>Cytophagales</taxon>
        <taxon>Chryseotaleaceae</taxon>
        <taxon>Chryseosolibacter</taxon>
    </lineage>
</organism>
<dbReference type="PANTHER" id="PTHR37308">
    <property type="entry name" value="INTEGRAL MEMBRANE PROTEIN"/>
    <property type="match status" value="1"/>
</dbReference>
<evidence type="ECO:0000256" key="1">
    <source>
        <dbReference type="SAM" id="Phobius"/>
    </source>
</evidence>
<dbReference type="Proteomes" id="UP000772618">
    <property type="component" value="Unassembled WGS sequence"/>
</dbReference>
<protein>
    <submittedName>
        <fullName evidence="2">DUF368 domain-containing protein</fullName>
    </submittedName>
</protein>
<dbReference type="PANTHER" id="PTHR37308:SF1">
    <property type="entry name" value="POLYPRENYL-PHOSPHATE TRANSPORTER"/>
    <property type="match status" value="1"/>
</dbReference>